<proteinExistence type="predicted"/>
<organism evidence="3">
    <name type="scientific">Thermogemmatispora argillosa</name>
    <dbReference type="NCBI Taxonomy" id="2045280"/>
    <lineage>
        <taxon>Bacteria</taxon>
        <taxon>Bacillati</taxon>
        <taxon>Chloroflexota</taxon>
        <taxon>Ktedonobacteria</taxon>
        <taxon>Thermogemmatisporales</taxon>
        <taxon>Thermogemmatisporaceae</taxon>
        <taxon>Thermogemmatispora</taxon>
    </lineage>
</organism>
<evidence type="ECO:0000256" key="1">
    <source>
        <dbReference type="SAM" id="Coils"/>
    </source>
</evidence>
<reference evidence="3" key="1">
    <citation type="submission" date="2018-12" db="EMBL/GenBank/DDBJ databases">
        <title>Novel natural products biosynthetic potential of the class Ktedonobacteria.</title>
        <authorList>
            <person name="Zheng Y."/>
            <person name="Saitou A."/>
            <person name="Wang C.M."/>
            <person name="Toyoda A."/>
            <person name="Minakuchi Y."/>
            <person name="Sekiguchi Y."/>
            <person name="Ueda K."/>
            <person name="Takano H."/>
            <person name="Sakai Y."/>
            <person name="Yokota A."/>
            <person name="Yabe S."/>
        </authorList>
    </citation>
    <scope>NUCLEOTIDE SEQUENCE</scope>
    <source>
        <strain evidence="3">A3-2</strain>
    </source>
</reference>
<feature type="compositionally biased region" description="Basic and acidic residues" evidence="2">
    <location>
        <begin position="16"/>
        <end position="25"/>
    </location>
</feature>
<feature type="coiled-coil region" evidence="1">
    <location>
        <begin position="81"/>
        <end position="118"/>
    </location>
</feature>
<sequence>MDFPDELEEEQDQEPEERGSDELLASDELRLPEGASFLVRLHAVRAWLARRREEARLAVGEAALQLQELARTQEGCSRLRRRELEQQARLLQQAREELENANRRLQAYDEAATLLEEVVDHISGQRVLVEYYLTLSELIEREAGAASSPAERERIIDHSPRLQTLQAVLQRVERVSLPAEDD</sequence>
<accession>A0A455T710</accession>
<dbReference type="AlphaFoldDB" id="A0A455T710"/>
<evidence type="ECO:0000313" key="3">
    <source>
        <dbReference type="EMBL" id="BBH94935.1"/>
    </source>
</evidence>
<feature type="compositionally biased region" description="Acidic residues" evidence="2">
    <location>
        <begin position="1"/>
        <end position="15"/>
    </location>
</feature>
<gene>
    <name evidence="3" type="ORF">KTA_31340</name>
</gene>
<keyword evidence="1" id="KW-0175">Coiled coil</keyword>
<evidence type="ECO:0000256" key="2">
    <source>
        <dbReference type="SAM" id="MobiDB-lite"/>
    </source>
</evidence>
<name>A0A455T710_9CHLR</name>
<dbReference type="EMBL" id="AP019377">
    <property type="protein sequence ID" value="BBH94935.1"/>
    <property type="molecule type" value="Genomic_DNA"/>
</dbReference>
<feature type="region of interest" description="Disordered" evidence="2">
    <location>
        <begin position="1"/>
        <end position="25"/>
    </location>
</feature>
<protein>
    <submittedName>
        <fullName evidence="3">Uncharacterized protein</fullName>
    </submittedName>
</protein>